<evidence type="ECO:0000313" key="4">
    <source>
        <dbReference type="EMBL" id="EIW77278.1"/>
    </source>
</evidence>
<dbReference type="RefSeq" id="XP_007772683.1">
    <property type="nucleotide sequence ID" value="XM_007774493.1"/>
</dbReference>
<dbReference type="Pfam" id="PF18718">
    <property type="entry name" value="CxC5"/>
    <property type="match status" value="1"/>
</dbReference>
<name>A0A5M3MDH2_CONPW</name>
<evidence type="ECO:0000313" key="5">
    <source>
        <dbReference type="Proteomes" id="UP000053558"/>
    </source>
</evidence>
<evidence type="ECO:0008006" key="6">
    <source>
        <dbReference type="Google" id="ProtNLM"/>
    </source>
</evidence>
<gene>
    <name evidence="4" type="ORF">CONPUDRAFT_157537</name>
</gene>
<dbReference type="InterPro" id="IPR041539">
    <property type="entry name" value="CxC5"/>
</dbReference>
<feature type="domain" description="CxC6 like cysteine cluster associated with KDZ" evidence="3">
    <location>
        <begin position="354"/>
        <end position="422"/>
    </location>
</feature>
<evidence type="ECO:0000259" key="2">
    <source>
        <dbReference type="Pfam" id="PF18718"/>
    </source>
</evidence>
<dbReference type="InterPro" id="IPR040898">
    <property type="entry name" value="CxC6"/>
</dbReference>
<organism evidence="4 5">
    <name type="scientific">Coniophora puteana (strain RWD-64-598)</name>
    <name type="common">Brown rot fungus</name>
    <dbReference type="NCBI Taxonomy" id="741705"/>
    <lineage>
        <taxon>Eukaryota</taxon>
        <taxon>Fungi</taxon>
        <taxon>Dikarya</taxon>
        <taxon>Basidiomycota</taxon>
        <taxon>Agaricomycotina</taxon>
        <taxon>Agaricomycetes</taxon>
        <taxon>Agaricomycetidae</taxon>
        <taxon>Boletales</taxon>
        <taxon>Coniophorineae</taxon>
        <taxon>Coniophoraceae</taxon>
        <taxon>Coniophora</taxon>
    </lineage>
</organism>
<dbReference type="EMBL" id="JH711584">
    <property type="protein sequence ID" value="EIW77278.1"/>
    <property type="molecule type" value="Genomic_DNA"/>
</dbReference>
<sequence>MSLDISLIPSVLETYPHLLPITTDQIQLFVNICSLIRDEIALTYPSDVDTESSAPPFLPDTQAEWICECLGITSEQAEVLWSVFRQTIWRMEDANKQYVTLADLFMESGWREGISFISLFPPMRRCSQPECKDRHSEMRKEYVRDAIVFTFNHGIQWAKSVYLTCLACGTNYRNNYYVPRVRVKDGQPYRYYYSKLPRRIQVGEHHYVDLRLAHMWTQDMMINSSSAAGLAKLYEQTFARSLADIEGCYYTRPKLPYAITRLPFSPRLRGDHVWSAFVILALLRDARAHRRLLRVLHTGEQRVRFNAAMHDRNLRIIALGQREIQHHCKGCMRIYEEKEEGTGKVIWKSCQPVVSDGLTIGHPCCKTFRCTKSLDKVRNHWCPGCAKLCADQCAVENCTRKIVPTDNTKMTCDDETHVEMERKTVQRGQSMFVLTSRLTRSRISAPDFDAETDDDALVWYEVDALNRVTQRVDSHPVNVGVSDADADRPDRQIKPASAPASCPSKTPKRQRILLARRRTACEVTLIRPCGIILQRAMMFGAEAVSNVLKMTKTSFSVPGARKPEMFIYDTACEAKQQAMNLDDDWWDDVHMVVDPWHLVTKHKTTHDFCQKYCNPASYPELMREDGKGWWFNTSVAEQTNVWLGSYHSILKEMLPIKYNFFLDEMIRLKNIDTIQTLKDRRLMPMYYPSDTEALESVLT</sequence>
<accession>A0A5M3MDH2</accession>
<comment type="caution">
    <text evidence="4">The sequence shown here is derived from an EMBL/GenBank/DDBJ whole genome shotgun (WGS) entry which is preliminary data.</text>
</comment>
<dbReference type="OMA" id="TDEFCQK"/>
<proteinExistence type="predicted"/>
<evidence type="ECO:0000259" key="3">
    <source>
        <dbReference type="Pfam" id="PF18721"/>
    </source>
</evidence>
<feature type="region of interest" description="Disordered" evidence="1">
    <location>
        <begin position="478"/>
        <end position="507"/>
    </location>
</feature>
<dbReference type="KEGG" id="cput:CONPUDRAFT_157537"/>
<reference evidence="5" key="1">
    <citation type="journal article" date="2012" name="Science">
        <title>The Paleozoic origin of enzymatic lignin decomposition reconstructed from 31 fungal genomes.</title>
        <authorList>
            <person name="Floudas D."/>
            <person name="Binder M."/>
            <person name="Riley R."/>
            <person name="Barry K."/>
            <person name="Blanchette R.A."/>
            <person name="Henrissat B."/>
            <person name="Martinez A.T."/>
            <person name="Otillar R."/>
            <person name="Spatafora J.W."/>
            <person name="Yadav J.S."/>
            <person name="Aerts A."/>
            <person name="Benoit I."/>
            <person name="Boyd A."/>
            <person name="Carlson A."/>
            <person name="Copeland A."/>
            <person name="Coutinho P.M."/>
            <person name="de Vries R.P."/>
            <person name="Ferreira P."/>
            <person name="Findley K."/>
            <person name="Foster B."/>
            <person name="Gaskell J."/>
            <person name="Glotzer D."/>
            <person name="Gorecki P."/>
            <person name="Heitman J."/>
            <person name="Hesse C."/>
            <person name="Hori C."/>
            <person name="Igarashi K."/>
            <person name="Jurgens J.A."/>
            <person name="Kallen N."/>
            <person name="Kersten P."/>
            <person name="Kohler A."/>
            <person name="Kuees U."/>
            <person name="Kumar T.K.A."/>
            <person name="Kuo A."/>
            <person name="LaButti K."/>
            <person name="Larrondo L.F."/>
            <person name="Lindquist E."/>
            <person name="Ling A."/>
            <person name="Lombard V."/>
            <person name="Lucas S."/>
            <person name="Lundell T."/>
            <person name="Martin R."/>
            <person name="McLaughlin D.J."/>
            <person name="Morgenstern I."/>
            <person name="Morin E."/>
            <person name="Murat C."/>
            <person name="Nagy L.G."/>
            <person name="Nolan M."/>
            <person name="Ohm R.A."/>
            <person name="Patyshakuliyeva A."/>
            <person name="Rokas A."/>
            <person name="Ruiz-Duenas F.J."/>
            <person name="Sabat G."/>
            <person name="Salamov A."/>
            <person name="Samejima M."/>
            <person name="Schmutz J."/>
            <person name="Slot J.C."/>
            <person name="St John F."/>
            <person name="Stenlid J."/>
            <person name="Sun H."/>
            <person name="Sun S."/>
            <person name="Syed K."/>
            <person name="Tsang A."/>
            <person name="Wiebenga A."/>
            <person name="Young D."/>
            <person name="Pisabarro A."/>
            <person name="Eastwood D.C."/>
            <person name="Martin F."/>
            <person name="Cullen D."/>
            <person name="Grigoriev I.V."/>
            <person name="Hibbett D.S."/>
        </authorList>
    </citation>
    <scope>NUCLEOTIDE SEQUENCE [LARGE SCALE GENOMIC DNA]</scope>
    <source>
        <strain evidence="5">RWD-64-598 SS2</strain>
    </source>
</reference>
<dbReference type="Proteomes" id="UP000053558">
    <property type="component" value="Unassembled WGS sequence"/>
</dbReference>
<dbReference type="GeneID" id="19203779"/>
<protein>
    <recommendedName>
        <fullName evidence="6">CxC5 like cysteine cluster associated with KDZ domain-containing protein</fullName>
    </recommendedName>
</protein>
<dbReference type="AlphaFoldDB" id="A0A5M3MDH2"/>
<dbReference type="OrthoDB" id="2501483at2759"/>
<feature type="domain" description="CxC5 like cysteine cluster associated with KDZ" evidence="2">
    <location>
        <begin position="114"/>
        <end position="238"/>
    </location>
</feature>
<evidence type="ECO:0000256" key="1">
    <source>
        <dbReference type="SAM" id="MobiDB-lite"/>
    </source>
</evidence>
<dbReference type="Pfam" id="PF18721">
    <property type="entry name" value="CxC6"/>
    <property type="match status" value="1"/>
</dbReference>
<keyword evidence="5" id="KW-1185">Reference proteome</keyword>